<evidence type="ECO:0000259" key="6">
    <source>
        <dbReference type="Pfam" id="PF02897"/>
    </source>
</evidence>
<dbReference type="Pfam" id="PF02897">
    <property type="entry name" value="Peptidase_S9_N"/>
    <property type="match status" value="1"/>
</dbReference>
<evidence type="ECO:0000313" key="8">
    <source>
        <dbReference type="Proteomes" id="UP000567293"/>
    </source>
</evidence>
<dbReference type="GO" id="GO:0070012">
    <property type="term" value="F:oligopeptidase activity"/>
    <property type="evidence" value="ECO:0007669"/>
    <property type="project" value="TreeGrafter"/>
</dbReference>
<comment type="similarity">
    <text evidence="1">Belongs to the peptidase S9A family.</text>
</comment>
<evidence type="ECO:0000259" key="5">
    <source>
        <dbReference type="Pfam" id="PF00326"/>
    </source>
</evidence>
<dbReference type="Proteomes" id="UP000567293">
    <property type="component" value="Unassembled WGS sequence"/>
</dbReference>
<keyword evidence="4" id="KW-0720">Serine protease</keyword>
<dbReference type="InterPro" id="IPR002471">
    <property type="entry name" value="Pept_S9_AS"/>
</dbReference>
<dbReference type="GO" id="GO:0006508">
    <property type="term" value="P:proteolysis"/>
    <property type="evidence" value="ECO:0007669"/>
    <property type="project" value="UniProtKB-KW"/>
</dbReference>
<dbReference type="SUPFAM" id="SSF53474">
    <property type="entry name" value="alpha/beta-Hydrolases"/>
    <property type="match status" value="1"/>
</dbReference>
<evidence type="ECO:0000256" key="4">
    <source>
        <dbReference type="ARBA" id="ARBA00022825"/>
    </source>
</evidence>
<dbReference type="EMBL" id="JACDQQ010001902">
    <property type="protein sequence ID" value="MBA0087245.1"/>
    <property type="molecule type" value="Genomic_DNA"/>
</dbReference>
<feature type="non-terminal residue" evidence="7">
    <location>
        <position position="1"/>
    </location>
</feature>
<keyword evidence="8" id="KW-1185">Reference proteome</keyword>
<evidence type="ECO:0000256" key="2">
    <source>
        <dbReference type="ARBA" id="ARBA00022670"/>
    </source>
</evidence>
<dbReference type="PRINTS" id="PR00862">
    <property type="entry name" value="PROLIGOPTASE"/>
</dbReference>
<dbReference type="InterPro" id="IPR051167">
    <property type="entry name" value="Prolyl_oligopep/macrocyclase"/>
</dbReference>
<keyword evidence="3" id="KW-0378">Hydrolase</keyword>
<evidence type="ECO:0000256" key="3">
    <source>
        <dbReference type="ARBA" id="ARBA00022801"/>
    </source>
</evidence>
<dbReference type="PROSITE" id="PS00708">
    <property type="entry name" value="PRO_ENDOPEP_SER"/>
    <property type="match status" value="1"/>
</dbReference>
<feature type="domain" description="Peptidase S9A N-terminal" evidence="6">
    <location>
        <begin position="1"/>
        <end position="60"/>
    </location>
</feature>
<feature type="domain" description="Peptidase S9 prolyl oligopeptidase catalytic" evidence="5">
    <location>
        <begin position="120"/>
        <end position="333"/>
    </location>
</feature>
<proteinExistence type="inferred from homology"/>
<dbReference type="FunFam" id="3.40.50.1820:FF:000005">
    <property type="entry name" value="Prolyl endopeptidase"/>
    <property type="match status" value="1"/>
</dbReference>
<name>A0A7V8NTK0_9BACT</name>
<protein>
    <submittedName>
        <fullName evidence="7">S9 family peptidase</fullName>
    </submittedName>
</protein>
<dbReference type="GO" id="GO:0005829">
    <property type="term" value="C:cytosol"/>
    <property type="evidence" value="ECO:0007669"/>
    <property type="project" value="TreeGrafter"/>
</dbReference>
<dbReference type="Pfam" id="PF00326">
    <property type="entry name" value="Peptidase_S9"/>
    <property type="match status" value="1"/>
</dbReference>
<dbReference type="InterPro" id="IPR029058">
    <property type="entry name" value="AB_hydrolase_fold"/>
</dbReference>
<comment type="caution">
    <text evidence="7">The sequence shown here is derived from an EMBL/GenBank/DDBJ whole genome shotgun (WGS) entry which is preliminary data.</text>
</comment>
<gene>
    <name evidence="7" type="ORF">HRJ53_19855</name>
</gene>
<dbReference type="GO" id="GO:0004252">
    <property type="term" value="F:serine-type endopeptidase activity"/>
    <property type="evidence" value="ECO:0007669"/>
    <property type="project" value="InterPro"/>
</dbReference>
<evidence type="ECO:0000313" key="7">
    <source>
        <dbReference type="EMBL" id="MBA0087245.1"/>
    </source>
</evidence>
<accession>A0A7V8NTK0</accession>
<dbReference type="AlphaFoldDB" id="A0A7V8NTK0"/>
<dbReference type="Gene3D" id="3.40.50.1820">
    <property type="entry name" value="alpha/beta hydrolase"/>
    <property type="match status" value="1"/>
</dbReference>
<dbReference type="PANTHER" id="PTHR42881">
    <property type="entry name" value="PROLYL ENDOPEPTIDASE"/>
    <property type="match status" value="1"/>
</dbReference>
<dbReference type="InterPro" id="IPR002470">
    <property type="entry name" value="Peptidase_S9A"/>
</dbReference>
<dbReference type="InterPro" id="IPR023302">
    <property type="entry name" value="Pept_S9A_N"/>
</dbReference>
<sequence>IKQFDIDGKSLGDVRLPGIGSSGAPKGRWSGGEAFLSFTSFVEPSATYRYQVSTGTMDLWFRPKVPVRPDDFEVKQVWYSSKDGTKVPMFLVYRKGLRPNGNTPALMTAYGGFNISQTPAFMPRAAFWVQNGGVFALPNLRGGGEFGENWHHAGMFEKKQNVFDDFIAAAEWLIKNHYTSQAKLAIMGGSNGGLLMGAMMTQRPDLFGAIDCEAPLLDMLRFHKLLVGSWWAAEYGSADDPKQFKYLYKYSPYHNVRSGVKYPPVLFATGDGDTRVAPAHARKMTALMQAANASGNPVILRYDAKGGHSAVGSVSKRIDEETDSISFLADRIGLRVRE</sequence>
<dbReference type="PANTHER" id="PTHR42881:SF13">
    <property type="entry name" value="PROLYL ENDOPEPTIDASE"/>
    <property type="match status" value="1"/>
</dbReference>
<organism evidence="7 8">
    <name type="scientific">Candidatus Acidiferrum panamense</name>
    <dbReference type="NCBI Taxonomy" id="2741543"/>
    <lineage>
        <taxon>Bacteria</taxon>
        <taxon>Pseudomonadati</taxon>
        <taxon>Acidobacteriota</taxon>
        <taxon>Terriglobia</taxon>
        <taxon>Candidatus Acidiferrales</taxon>
        <taxon>Candidatus Acidiferrum</taxon>
    </lineage>
</organism>
<keyword evidence="2" id="KW-0645">Protease</keyword>
<reference evidence="7" key="1">
    <citation type="submission" date="2020-06" db="EMBL/GenBank/DDBJ databases">
        <title>Legume-microbial interactions unlock mineral nutrients during tropical forest succession.</title>
        <authorList>
            <person name="Epihov D.Z."/>
        </authorList>
    </citation>
    <scope>NUCLEOTIDE SEQUENCE [LARGE SCALE GENOMIC DNA]</scope>
    <source>
        <strain evidence="7">Pan2503</strain>
    </source>
</reference>
<evidence type="ECO:0000256" key="1">
    <source>
        <dbReference type="ARBA" id="ARBA00005228"/>
    </source>
</evidence>
<dbReference type="InterPro" id="IPR001375">
    <property type="entry name" value="Peptidase_S9_cat"/>
</dbReference>